<dbReference type="EMBL" id="JAACJJ010000029">
    <property type="protein sequence ID" value="KAF5319460.1"/>
    <property type="molecule type" value="Genomic_DNA"/>
</dbReference>
<comment type="caution">
    <text evidence="2">The sequence shown here is derived from an EMBL/GenBank/DDBJ whole genome shotgun (WGS) entry which is preliminary data.</text>
</comment>
<name>A0A8H5B9W8_9AGAR</name>
<evidence type="ECO:0000313" key="3">
    <source>
        <dbReference type="Proteomes" id="UP000567179"/>
    </source>
</evidence>
<reference evidence="2 3" key="1">
    <citation type="journal article" date="2020" name="ISME J.">
        <title>Uncovering the hidden diversity of litter-decomposition mechanisms in mushroom-forming fungi.</title>
        <authorList>
            <person name="Floudas D."/>
            <person name="Bentzer J."/>
            <person name="Ahren D."/>
            <person name="Johansson T."/>
            <person name="Persson P."/>
            <person name="Tunlid A."/>
        </authorList>
    </citation>
    <scope>NUCLEOTIDE SEQUENCE [LARGE SCALE GENOMIC DNA]</scope>
    <source>
        <strain evidence="2 3">CBS 101986</strain>
    </source>
</reference>
<dbReference type="Gene3D" id="1.20.120.20">
    <property type="entry name" value="Apolipoprotein"/>
    <property type="match status" value="1"/>
</dbReference>
<evidence type="ECO:0008006" key="4">
    <source>
        <dbReference type="Google" id="ProtNLM"/>
    </source>
</evidence>
<evidence type="ECO:0000313" key="2">
    <source>
        <dbReference type="EMBL" id="KAF5319460.1"/>
    </source>
</evidence>
<sequence length="628" mass="70482">MTGSPTKASKGRKRKANEVSEMSPEKPKTRKSPQDPRPSTPTPVTSNHQDTLLVTTQHTTADFYDGTDEDEDMYYDEETATLDNLSTFNRPTTLTEEQMINNIAFSLEDTINMARAAKEAGLGDILRNAKISNLINLISDAANEKTSKQIEALSAMLHNISGKIDKMEERLTQKLQKHVEETEGRLTNALHEVKAQVEESMHQLNKKPEQTDEADKHKETTKPESYAKAATKSITKARGNEDYNTTSPTTNNNKGDTKTHPAYPTAAYHPSRAVITYQQGIPENQKLAPADICETLNAALAEMHKEKEIQVVAARYTQHGNLIINTRADQNATDFVKIAESVITRLHPGIMATARADVKWWKIQVDGVSTRRTTIGGEIYTHNTETIHKELTNCNPGYAKISSHVIAKPRWLRTADELQLIPYSSVVFAVDDEVAAKSLLKNGKLAAFGRYCTLRPFQDRPPVIQCTNCWGWEHREATCKIRRRCRLCSESHAEDEHPTRGPCDKCREQAEMVGDTIMDDEDCVHRLKCANCTIQGWDNLHHAADNRRCRARIEKWGTARANEKKAIKNNEPWTIVKAKTKPRDKKKENGKKIPSGIVNPIASQNTFTPLETLNPAQTAQNNCNTEKI</sequence>
<feature type="compositionally biased region" description="Polar residues" evidence="1">
    <location>
        <begin position="242"/>
        <end position="254"/>
    </location>
</feature>
<keyword evidence="3" id="KW-1185">Reference proteome</keyword>
<dbReference type="OrthoDB" id="2855870at2759"/>
<accession>A0A8H5B9W8</accession>
<feature type="compositionally biased region" description="Polar residues" evidence="1">
    <location>
        <begin position="42"/>
        <end position="60"/>
    </location>
</feature>
<proteinExistence type="predicted"/>
<evidence type="ECO:0000256" key="1">
    <source>
        <dbReference type="SAM" id="MobiDB-lite"/>
    </source>
</evidence>
<feature type="region of interest" description="Disordered" evidence="1">
    <location>
        <begin position="198"/>
        <end position="258"/>
    </location>
</feature>
<dbReference type="AlphaFoldDB" id="A0A8H5B9W8"/>
<feature type="compositionally biased region" description="Basic and acidic residues" evidence="1">
    <location>
        <begin position="198"/>
        <end position="222"/>
    </location>
</feature>
<gene>
    <name evidence="2" type="ORF">D9619_008775</name>
</gene>
<feature type="region of interest" description="Disordered" evidence="1">
    <location>
        <begin position="579"/>
        <end position="600"/>
    </location>
</feature>
<dbReference type="Proteomes" id="UP000567179">
    <property type="component" value="Unassembled WGS sequence"/>
</dbReference>
<protein>
    <recommendedName>
        <fullName evidence="4">Gag-like protein</fullName>
    </recommendedName>
</protein>
<feature type="region of interest" description="Disordered" evidence="1">
    <location>
        <begin position="1"/>
        <end position="69"/>
    </location>
</feature>
<organism evidence="2 3">
    <name type="scientific">Psilocybe cf. subviscida</name>
    <dbReference type="NCBI Taxonomy" id="2480587"/>
    <lineage>
        <taxon>Eukaryota</taxon>
        <taxon>Fungi</taxon>
        <taxon>Dikarya</taxon>
        <taxon>Basidiomycota</taxon>
        <taxon>Agaricomycotina</taxon>
        <taxon>Agaricomycetes</taxon>
        <taxon>Agaricomycetidae</taxon>
        <taxon>Agaricales</taxon>
        <taxon>Agaricineae</taxon>
        <taxon>Strophariaceae</taxon>
        <taxon>Psilocybe</taxon>
    </lineage>
</organism>